<organism evidence="1 2">
    <name type="scientific">Corynebacterium simulans</name>
    <dbReference type="NCBI Taxonomy" id="146827"/>
    <lineage>
        <taxon>Bacteria</taxon>
        <taxon>Bacillati</taxon>
        <taxon>Actinomycetota</taxon>
        <taxon>Actinomycetes</taxon>
        <taxon>Mycobacteriales</taxon>
        <taxon>Corynebacteriaceae</taxon>
        <taxon>Corynebacterium</taxon>
    </lineage>
</organism>
<evidence type="ECO:0000313" key="2">
    <source>
        <dbReference type="Proteomes" id="UP000070339"/>
    </source>
</evidence>
<dbReference type="EMBL" id="LTEB01000017">
    <property type="protein sequence ID" value="KXU18659.1"/>
    <property type="molecule type" value="Genomic_DNA"/>
</dbReference>
<proteinExistence type="predicted"/>
<name>A0ABR5VBE9_9CORY</name>
<keyword evidence="2" id="KW-1185">Reference proteome</keyword>
<gene>
    <name evidence="1" type="ORF">WM41_0623</name>
</gene>
<dbReference type="Proteomes" id="UP000070339">
    <property type="component" value="Unassembled WGS sequence"/>
</dbReference>
<sequence length="39" mass="4811">MNIFLYAVQRKRLWEDCLKAQRKMNNIHFVLRVTVQESM</sequence>
<protein>
    <submittedName>
        <fullName evidence="1">Uncharacterized protein</fullName>
    </submittedName>
</protein>
<evidence type="ECO:0000313" key="1">
    <source>
        <dbReference type="EMBL" id="KXU18659.1"/>
    </source>
</evidence>
<comment type="caution">
    <text evidence="1">The sequence shown here is derived from an EMBL/GenBank/DDBJ whole genome shotgun (WGS) entry which is preliminary data.</text>
</comment>
<accession>A0ABR5VBE9</accession>
<reference evidence="1 2" key="1">
    <citation type="journal article" date="2016" name="Int. J. Syst. Evol. Microbiol.">
        <title>Resolving the Complexity of Human Skin Metagenomes Using Single-Molecule Sequencing.</title>
        <authorList>
            <consortium name="NISC Comparative Sequencing Program"/>
            <person name="Tsai Y.C."/>
            <person name="Conlan S."/>
            <person name="Deming C."/>
            <person name="Segre J.A."/>
            <person name="Kong H.H."/>
            <person name="Korlach J."/>
            <person name="Oh J."/>
        </authorList>
    </citation>
    <scope>NUCLEOTIDE SEQUENCE [LARGE SCALE GENOMIC DNA]</scope>
    <source>
        <strain evidence="1 2">1B08</strain>
    </source>
</reference>